<proteinExistence type="inferred from homology"/>
<dbReference type="PANTHER" id="PTHR32063:SF12">
    <property type="entry name" value="CATION EFFLUX SYSTEM PROTEIN"/>
    <property type="match status" value="1"/>
</dbReference>
<evidence type="ECO:0000256" key="3">
    <source>
        <dbReference type="ARBA" id="ARBA00022448"/>
    </source>
</evidence>
<evidence type="ECO:0000256" key="7">
    <source>
        <dbReference type="ARBA" id="ARBA00023136"/>
    </source>
</evidence>
<evidence type="ECO:0000256" key="5">
    <source>
        <dbReference type="ARBA" id="ARBA00022692"/>
    </source>
</evidence>
<protein>
    <submittedName>
        <fullName evidence="9">CusA/CzcA family heavy metal efflux RND transporter</fullName>
    </submittedName>
</protein>
<feature type="transmembrane region" description="Helical" evidence="8">
    <location>
        <begin position="970"/>
        <end position="990"/>
    </location>
</feature>
<reference evidence="10" key="1">
    <citation type="journal article" date="2019" name="Int. J. Syst. Evol. Microbiol.">
        <title>The Global Catalogue of Microorganisms (GCM) 10K type strain sequencing project: providing services to taxonomists for standard genome sequencing and annotation.</title>
        <authorList>
            <consortium name="The Broad Institute Genomics Platform"/>
            <consortium name="The Broad Institute Genome Sequencing Center for Infectious Disease"/>
            <person name="Wu L."/>
            <person name="Ma J."/>
        </authorList>
    </citation>
    <scope>NUCLEOTIDE SEQUENCE [LARGE SCALE GENOMIC DNA]</scope>
    <source>
        <strain evidence="10">JCM 17217</strain>
    </source>
</reference>
<evidence type="ECO:0000256" key="4">
    <source>
        <dbReference type="ARBA" id="ARBA00022475"/>
    </source>
</evidence>
<comment type="subcellular location">
    <subcellularLocation>
        <location evidence="1">Cell membrane</location>
        <topology evidence="1">Multi-pass membrane protein</topology>
    </subcellularLocation>
</comment>
<feature type="transmembrane region" description="Helical" evidence="8">
    <location>
        <begin position="17"/>
        <end position="34"/>
    </location>
</feature>
<evidence type="ECO:0000313" key="10">
    <source>
        <dbReference type="Proteomes" id="UP001501556"/>
    </source>
</evidence>
<dbReference type="InterPro" id="IPR001036">
    <property type="entry name" value="Acrflvin-R"/>
</dbReference>
<comment type="similarity">
    <text evidence="2">Belongs to the resistance-nodulation-cell division (RND) (TC 2.A.6) family.</text>
</comment>
<dbReference type="Gene3D" id="3.30.2090.10">
    <property type="entry name" value="Multidrug efflux transporter AcrB TolC docking domain, DN and DC subdomains"/>
    <property type="match status" value="2"/>
</dbReference>
<accession>A0ABP7QDM0</accession>
<feature type="transmembrane region" description="Helical" evidence="8">
    <location>
        <begin position="389"/>
        <end position="415"/>
    </location>
</feature>
<sequence>MNKFIQGIIAFSLKNKGFVFLMTLVVVIMGVVSYRNTPIEAFPDVTNTEITIITQWPGRSAEEMEKFVTVPIEIALNPVQKKASVRSTTLFGLSVVKVIFDDGVDDAFARPQVNNLLREVDLPDNISPDVQPPYGPTGEIYRYTLESKTKTVRELKTLQDWVIERNLKAVPGVADVNSFGGEVKDYEISVNPGKLQDFDLTPLDLYNAVQRSNINVGGDVINKGQQNYVVRGIGLLNNISDITNTVIKNVNGVPILVRDVARVTESALPRLGQVGRGIQDDKLEGIVVMRKGENPSEVIARLHAKVDELNSKILPPDVKMKTFYDRQQLIDFSTETVIHNLLEGIVLVTLIVFLFMADWRTTVIVSVIIPLALLFAFICLRLKGMSANLLSMGAIDFGIIIDGAVVMVEGLFVALDHKAHQMGMEKFNKLSKLGLIKKSGRDMGKAIFFAKAIIITALLPIFSFEKVEGKVFSPLAWTLGFALLGALVFTLTLVPVLVSILLKKNVREKDNFFVRAVNNGANRFFRFTYGRKTVSLVIAFAVTAVGLYSFSFLGSEFLPELNEGSIYVRAQLPLSISLESSNDLCNQMRRVFLSFPEVSDVVSQTGRPNDGTDPTGFYNNEFLVQIKHTPEVEKEMKSKANREDLVARMKTRLDRFTGVDFNFSQPITDNVEEAASGVKGSIAVKIYGTDLATLEAKAREVYEILKTVRGIDDLGVLRNIGQPEFHVDLDERRMASYGVNKLDANSVLEMAVGGKEATQLYEGERKFPIRVRYEPQFRQTPTQIAALMVPTQNGKTIPLTEVANISSVTGPSLIYRDDNRRFAAVKFSIRGRDMGSTIKEAQEKVNRRVALPKGYEQKWTGDFENQRRAQERLSQVVPVSLALIFFILFLLFGNLKDAGLVLLNVPFAIIGGIAALLITHTNFSISAGIGFIALFGICIQNGVILISVFKQNLVKKMTLDSSINEGVISRVRPVVMTALMATIGLMPAAISTGIGSETSKPLAIVVIGGLITGTILTLFIFPLVFERFYRSEHTKYVPLPDERDYLEPVAVH</sequence>
<gene>
    <name evidence="9" type="ORF">GCM10022407_27340</name>
</gene>
<keyword evidence="10" id="KW-1185">Reference proteome</keyword>
<feature type="transmembrane region" description="Helical" evidence="8">
    <location>
        <begin position="533"/>
        <end position="553"/>
    </location>
</feature>
<dbReference type="SUPFAM" id="SSF82693">
    <property type="entry name" value="Multidrug efflux transporter AcrB pore domain, PN1, PN2, PC1 and PC2 subdomains"/>
    <property type="match status" value="3"/>
</dbReference>
<keyword evidence="7 8" id="KW-0472">Membrane</keyword>
<dbReference type="Gene3D" id="1.20.1640.10">
    <property type="entry name" value="Multidrug efflux transporter AcrB transmembrane domain"/>
    <property type="match status" value="2"/>
</dbReference>
<comment type="caution">
    <text evidence="9">The sequence shown here is derived from an EMBL/GenBank/DDBJ whole genome shotgun (WGS) entry which is preliminary data.</text>
</comment>
<dbReference type="InterPro" id="IPR027463">
    <property type="entry name" value="AcrB_DN_DC_subdom"/>
</dbReference>
<dbReference type="SUPFAM" id="SSF82714">
    <property type="entry name" value="Multidrug efflux transporter AcrB TolC docking domain, DN and DC subdomains"/>
    <property type="match status" value="2"/>
</dbReference>
<feature type="transmembrane region" description="Helical" evidence="8">
    <location>
        <begin position="337"/>
        <end position="356"/>
    </location>
</feature>
<dbReference type="RefSeq" id="WP_345125275.1">
    <property type="nucleotide sequence ID" value="NZ_BAABDI010000019.1"/>
</dbReference>
<dbReference type="PANTHER" id="PTHR32063">
    <property type="match status" value="1"/>
</dbReference>
<keyword evidence="3" id="KW-0813">Transport</keyword>
<dbReference type="Gene3D" id="3.30.70.1430">
    <property type="entry name" value="Multidrug efflux transporter AcrB pore domain"/>
    <property type="match status" value="2"/>
</dbReference>
<dbReference type="Gene3D" id="3.30.70.1320">
    <property type="entry name" value="Multidrug efflux transporter AcrB pore domain like"/>
    <property type="match status" value="1"/>
</dbReference>
<feature type="transmembrane region" description="Helical" evidence="8">
    <location>
        <begin position="363"/>
        <end position="383"/>
    </location>
</feature>
<feature type="transmembrane region" description="Helical" evidence="8">
    <location>
        <begin position="900"/>
        <end position="919"/>
    </location>
</feature>
<dbReference type="Gene3D" id="3.30.70.1440">
    <property type="entry name" value="Multidrug efflux transporter AcrB pore domain"/>
    <property type="match status" value="1"/>
</dbReference>
<dbReference type="NCBIfam" id="TIGR00914">
    <property type="entry name" value="2A0601"/>
    <property type="match status" value="1"/>
</dbReference>
<evidence type="ECO:0000313" key="9">
    <source>
        <dbReference type="EMBL" id="GAA3980624.1"/>
    </source>
</evidence>
<dbReference type="EMBL" id="BAABDI010000019">
    <property type="protein sequence ID" value="GAA3980624.1"/>
    <property type="molecule type" value="Genomic_DNA"/>
</dbReference>
<evidence type="ECO:0000256" key="8">
    <source>
        <dbReference type="SAM" id="Phobius"/>
    </source>
</evidence>
<dbReference type="SUPFAM" id="SSF82866">
    <property type="entry name" value="Multidrug efflux transporter AcrB transmembrane domain"/>
    <property type="match status" value="2"/>
</dbReference>
<feature type="transmembrane region" description="Helical" evidence="8">
    <location>
        <begin position="1002"/>
        <end position="1025"/>
    </location>
</feature>
<name>A0ABP7QDM0_9BACT</name>
<evidence type="ECO:0000256" key="6">
    <source>
        <dbReference type="ARBA" id="ARBA00022989"/>
    </source>
</evidence>
<feature type="transmembrane region" description="Helical" evidence="8">
    <location>
        <begin position="446"/>
        <end position="464"/>
    </location>
</feature>
<evidence type="ECO:0000256" key="1">
    <source>
        <dbReference type="ARBA" id="ARBA00004651"/>
    </source>
</evidence>
<keyword evidence="4" id="KW-1003">Cell membrane</keyword>
<organism evidence="9 10">
    <name type="scientific">Hymenobacter antarcticus</name>
    <dbReference type="NCBI Taxonomy" id="486270"/>
    <lineage>
        <taxon>Bacteria</taxon>
        <taxon>Pseudomonadati</taxon>
        <taxon>Bacteroidota</taxon>
        <taxon>Cytophagia</taxon>
        <taxon>Cytophagales</taxon>
        <taxon>Hymenobacteraceae</taxon>
        <taxon>Hymenobacter</taxon>
    </lineage>
</organism>
<dbReference type="InterPro" id="IPR004763">
    <property type="entry name" value="CusA-like"/>
</dbReference>
<dbReference type="PRINTS" id="PR00702">
    <property type="entry name" value="ACRIFLAVINRP"/>
</dbReference>
<evidence type="ECO:0000256" key="2">
    <source>
        <dbReference type="ARBA" id="ARBA00010942"/>
    </source>
</evidence>
<keyword evidence="5 8" id="KW-0812">Transmembrane</keyword>
<keyword evidence="6 8" id="KW-1133">Transmembrane helix</keyword>
<feature type="transmembrane region" description="Helical" evidence="8">
    <location>
        <begin position="873"/>
        <end position="893"/>
    </location>
</feature>
<feature type="transmembrane region" description="Helical" evidence="8">
    <location>
        <begin position="476"/>
        <end position="502"/>
    </location>
</feature>
<dbReference type="Pfam" id="PF00873">
    <property type="entry name" value="ACR_tran"/>
    <property type="match status" value="1"/>
</dbReference>
<dbReference type="Proteomes" id="UP001501556">
    <property type="component" value="Unassembled WGS sequence"/>
</dbReference>
<feature type="transmembrane region" description="Helical" evidence="8">
    <location>
        <begin position="925"/>
        <end position="949"/>
    </location>
</feature>